<dbReference type="PANTHER" id="PTHR36138:SF13">
    <property type="entry name" value="OS04G0604500 PROTEIN"/>
    <property type="match status" value="1"/>
</dbReference>
<organism evidence="2 3">
    <name type="scientific">Urochloa decumbens</name>
    <dbReference type="NCBI Taxonomy" id="240449"/>
    <lineage>
        <taxon>Eukaryota</taxon>
        <taxon>Viridiplantae</taxon>
        <taxon>Streptophyta</taxon>
        <taxon>Embryophyta</taxon>
        <taxon>Tracheophyta</taxon>
        <taxon>Spermatophyta</taxon>
        <taxon>Magnoliopsida</taxon>
        <taxon>Liliopsida</taxon>
        <taxon>Poales</taxon>
        <taxon>Poaceae</taxon>
        <taxon>PACMAD clade</taxon>
        <taxon>Panicoideae</taxon>
        <taxon>Panicodae</taxon>
        <taxon>Paniceae</taxon>
        <taxon>Melinidinae</taxon>
        <taxon>Urochloa</taxon>
    </lineage>
</organism>
<evidence type="ECO:0000256" key="1">
    <source>
        <dbReference type="SAM" id="MobiDB-lite"/>
    </source>
</evidence>
<accession>A0ABC9AP44</accession>
<keyword evidence="3" id="KW-1185">Reference proteome</keyword>
<sequence length="188" mass="21367">MARSSRRCSDEELEKALADLNEYLARNPIPDEFMYLCPEQEEYLKKKEKEKDKKKKKKLYRLLPEEVRMILSSEGHKEPRDFSELEGKEEYKDLRTVVAVSDVLLRRMDDKIRAGQEKIRHELLTKGYVTCEITDDEDEEEAMVPAALQGTRGGGGRRRHRPGVTKSAGGVVKKLNCANDALSPASGG</sequence>
<proteinExistence type="predicted"/>
<reference evidence="2" key="1">
    <citation type="submission" date="2024-10" db="EMBL/GenBank/DDBJ databases">
        <authorList>
            <person name="Ryan C."/>
        </authorList>
    </citation>
    <scope>NUCLEOTIDE SEQUENCE [LARGE SCALE GENOMIC DNA]</scope>
</reference>
<feature type="region of interest" description="Disordered" evidence="1">
    <location>
        <begin position="147"/>
        <end position="170"/>
    </location>
</feature>
<dbReference type="EMBL" id="OZ075132">
    <property type="protein sequence ID" value="CAL4983122.1"/>
    <property type="molecule type" value="Genomic_DNA"/>
</dbReference>
<gene>
    <name evidence="2" type="ORF">URODEC1_LOCUS56932</name>
</gene>
<dbReference type="AlphaFoldDB" id="A0ABC9AP44"/>
<evidence type="ECO:0000313" key="2">
    <source>
        <dbReference type="EMBL" id="CAL4983122.1"/>
    </source>
</evidence>
<name>A0ABC9AP44_9POAL</name>
<protein>
    <submittedName>
        <fullName evidence="2">Uncharacterized protein</fullName>
    </submittedName>
</protein>
<dbReference type="PANTHER" id="PTHR36138">
    <property type="entry name" value="EXPRESSED PROTEIN-RELATED"/>
    <property type="match status" value="1"/>
</dbReference>
<dbReference type="Proteomes" id="UP001497457">
    <property type="component" value="Chromosome 22rd"/>
</dbReference>
<evidence type="ECO:0000313" key="3">
    <source>
        <dbReference type="Proteomes" id="UP001497457"/>
    </source>
</evidence>